<dbReference type="Proteomes" id="UP000630445">
    <property type="component" value="Unassembled WGS sequence"/>
</dbReference>
<feature type="region of interest" description="Disordered" evidence="1">
    <location>
        <begin position="545"/>
        <end position="594"/>
    </location>
</feature>
<evidence type="ECO:0000256" key="1">
    <source>
        <dbReference type="SAM" id="MobiDB-lite"/>
    </source>
</evidence>
<feature type="compositionally biased region" description="Basic and acidic residues" evidence="1">
    <location>
        <begin position="236"/>
        <end position="248"/>
    </location>
</feature>
<protein>
    <submittedName>
        <fullName evidence="2">Uncharacterized protein</fullName>
    </submittedName>
</protein>
<dbReference type="AlphaFoldDB" id="A0A8H6PG58"/>
<proteinExistence type="predicted"/>
<dbReference type="OrthoDB" id="4450351at2759"/>
<organism evidence="2 3">
    <name type="scientific">Aspergillus hiratsukae</name>
    <dbReference type="NCBI Taxonomy" id="1194566"/>
    <lineage>
        <taxon>Eukaryota</taxon>
        <taxon>Fungi</taxon>
        <taxon>Dikarya</taxon>
        <taxon>Ascomycota</taxon>
        <taxon>Pezizomycotina</taxon>
        <taxon>Eurotiomycetes</taxon>
        <taxon>Eurotiomycetidae</taxon>
        <taxon>Eurotiales</taxon>
        <taxon>Aspergillaceae</taxon>
        <taxon>Aspergillus</taxon>
        <taxon>Aspergillus subgen. Fumigati</taxon>
    </lineage>
</organism>
<feature type="compositionally biased region" description="Polar residues" evidence="1">
    <location>
        <begin position="204"/>
        <end position="223"/>
    </location>
</feature>
<sequence length="594" mass="64247">MAPREYPLTAAYAKFVNAKLIEHIGQGGKKADLPNGIVNATQDLTPKQKDIIKNNLENEVNRILEGKSAVLDMGPKFQGTSEDAKKFLQEILELAEKANIDGALAALERVNSSNSAALETEDIEVDDAPQPKVSESLAPLDAAAAQTRPGVASGAFSSGEATPGASSPGEAMPGASSSGEAMPGASSPGEATPGASYPGEAMPGTSSPGEAMPGSSSPEQQARSGVRRYGKGRRLPAGERAEAFEKENIPWTTGDPHDWPWLTYPLENGGAIMAEKETERQDGWSNKISYYLVEIPVEKEKDGEVVTLYQHKLVRYSDYAPEIDEWKRLAAETGEERCVFKATDPTGKRDGKNYKFLRLEFVAPLTRLTKKKESTSLTSEAECIIYAEGQDKPVFLVTSQFKRAQGVGDRKGKLLISRVCGRDGQAIPSRTEPRRISELNRACPDNAEELELLDSTTTSTALPSGQQGLDENAFFGRVQAYVDRRFADFSKDLGEAVASSIADEMAKLTINIGSMIEAQIQAQMYEVRDGNREIPSSTNANLRYNAATRETTRGTPQSAAATPRNRERTLPPGFLPSPPRASPRASPLHRSIEA</sequence>
<dbReference type="EMBL" id="JACBAD010001793">
    <property type="protein sequence ID" value="KAF7133932.1"/>
    <property type="molecule type" value="Genomic_DNA"/>
</dbReference>
<evidence type="ECO:0000313" key="2">
    <source>
        <dbReference type="EMBL" id="KAF7133932.1"/>
    </source>
</evidence>
<evidence type="ECO:0000313" key="3">
    <source>
        <dbReference type="Proteomes" id="UP000630445"/>
    </source>
</evidence>
<reference evidence="2" key="1">
    <citation type="submission" date="2020-06" db="EMBL/GenBank/DDBJ databases">
        <title>Draft genome sequences of strains closely related to Aspergillus parafelis and Aspergillus hiratsukae.</title>
        <authorList>
            <person name="Dos Santos R.A.C."/>
            <person name="Rivero-Menendez O."/>
            <person name="Steenwyk J.L."/>
            <person name="Mead M.E."/>
            <person name="Goldman G.H."/>
            <person name="Alastruey-Izquierdo A."/>
            <person name="Rokas A."/>
        </authorList>
    </citation>
    <scope>NUCLEOTIDE SEQUENCE</scope>
    <source>
        <strain evidence="2">CNM-CM5793</strain>
    </source>
</reference>
<feature type="compositionally biased region" description="Basic residues" evidence="1">
    <location>
        <begin position="225"/>
        <end position="234"/>
    </location>
</feature>
<keyword evidence="3" id="KW-1185">Reference proteome</keyword>
<comment type="caution">
    <text evidence="2">The sequence shown here is derived from an EMBL/GenBank/DDBJ whole genome shotgun (WGS) entry which is preliminary data.</text>
</comment>
<name>A0A8H6PG58_9EURO</name>
<gene>
    <name evidence="2" type="ORF">CNMCM5793_005398</name>
</gene>
<feature type="region of interest" description="Disordered" evidence="1">
    <location>
        <begin position="143"/>
        <end position="255"/>
    </location>
</feature>
<accession>A0A8H6PG58</accession>